<dbReference type="PANTHER" id="PTHR13037">
    <property type="entry name" value="FORMIN"/>
    <property type="match status" value="1"/>
</dbReference>
<dbReference type="EMBL" id="BMAR01000022">
    <property type="protein sequence ID" value="GFR48117.1"/>
    <property type="molecule type" value="Genomic_DNA"/>
</dbReference>
<gene>
    <name evidence="3" type="ORF">Agub_g9944</name>
</gene>
<organism evidence="3 4">
    <name type="scientific">Astrephomene gubernaculifera</name>
    <dbReference type="NCBI Taxonomy" id="47775"/>
    <lineage>
        <taxon>Eukaryota</taxon>
        <taxon>Viridiplantae</taxon>
        <taxon>Chlorophyta</taxon>
        <taxon>core chlorophytes</taxon>
        <taxon>Chlorophyceae</taxon>
        <taxon>CS clade</taxon>
        <taxon>Chlamydomonadales</taxon>
        <taxon>Astrephomenaceae</taxon>
        <taxon>Astrephomene</taxon>
    </lineage>
</organism>
<dbReference type="Gene3D" id="3.20.20.80">
    <property type="entry name" value="Glycosidases"/>
    <property type="match status" value="1"/>
</dbReference>
<sequence length="1082" mass="116002">MQAVRDSLDGTFWQSGACFPTDYISRPSMNTVYLRCNTSSGACTASAGTSNLNLTTDGRTDTSTTVALASGRAWLRISLPSPTNLTRLGFRGVFPAAPTSDPTAPTVWLSLELSNGSLVPALALNGSSSYKFMALTGSWPDVAALVVAANASFTVTELAAQPGGAAGGCYESAMVDMGALVDVGSVRVRYYSSTSQAAWLLASQDGSSWAELLPGGLDLSKTGAVWVTPPAAVRARYLMVKHQLVEKDWNKASIWGIDAYTPAPPPPSPSPPPPPSPLRPNPPSPAPSPPPPSPPPPSPPLLPPTPPPSPPSPPSPPAPPPWDVYAGAVQSYTYGATVIVSSNFDQAAIPNIVDSNDNTQWQSDACHPTGYTSRPAMNPLLRLCNSSASACTASPASANLPAATDTSVYTSAAIEPDASKPANASDAAFFAIKLPDGPMTVLSLSVKGWYGLSGGARANTTAVYVVMQPPGQAAQNVLVDILQKGVDDYNWVHVRGPWSNVVSVRLESSSRFMLTEVAVQVTSCVEEAVVDMGAVRAVGVLRFKYWSMDAINSSLAVSADNVTWDVLRDGMDPTIVSAIELYLPSMINIRYIRIRHNVKEDADWRKVYVFGIDAYDQYGRWGHPPDPQPHPSSLRAMLGVNGIWGWGFNQFSKDLHKQGKGPGMYTAIASWGRNYHNLHWDVRSPLNNPKYDTMTKTGTDKFWWLNWDNEYVGWKAAGLKVDASIQFTWDVFPQSMWGTNVTNTTYWLGYAFGKHFGPGHAPANVSLDAVEVGNEPWTGYNASFYREVLRGYARGIKDADPTFTLLTCALQAQNPMDSGNYIGARLPQDVAPLVDVLNTHTYSWYRELNGTYLGVHPEHPGTTMNSLNNFLAWRTANMPGTPVWVTEWGWDAHLPGEVCDTTLCVSQHAQALYAIRGLLIMARKGVQQAIWFFYANGDEGSGVFTRSGLRGSNSTHFPTLPVYSALSSFLQLAGSSGFLGLAAERTDLYAYLLGPPKQPDGSASTAAAATHLVAWRPVGAGEGPDEPAAAANLTLARTPLQAWVLSGQGATLVTNLSSVLSLTGDSSWSIQVSAIPLLILLQ</sequence>
<dbReference type="PRINTS" id="PR01217">
    <property type="entry name" value="PRICHEXTENSN"/>
</dbReference>
<evidence type="ECO:0000313" key="3">
    <source>
        <dbReference type="EMBL" id="GFR48117.1"/>
    </source>
</evidence>
<evidence type="ECO:0000313" key="4">
    <source>
        <dbReference type="Proteomes" id="UP001054857"/>
    </source>
</evidence>
<proteinExistence type="predicted"/>
<evidence type="ECO:0000256" key="2">
    <source>
        <dbReference type="SAM" id="MobiDB-lite"/>
    </source>
</evidence>
<reference evidence="3 4" key="1">
    <citation type="journal article" date="2021" name="Sci. Rep.">
        <title>Genome sequencing of the multicellular alga Astrephomene provides insights into convergent evolution of germ-soma differentiation.</title>
        <authorList>
            <person name="Yamashita S."/>
            <person name="Yamamoto K."/>
            <person name="Matsuzaki R."/>
            <person name="Suzuki S."/>
            <person name="Yamaguchi H."/>
            <person name="Hirooka S."/>
            <person name="Minakuchi Y."/>
            <person name="Miyagishima S."/>
            <person name="Kawachi M."/>
            <person name="Toyoda A."/>
            <person name="Nozaki H."/>
        </authorList>
    </citation>
    <scope>NUCLEOTIDE SEQUENCE [LARGE SCALE GENOMIC DNA]</scope>
    <source>
        <strain evidence="3 4">NIES-4017</strain>
    </source>
</reference>
<name>A0AAD3DWS1_9CHLO</name>
<comment type="caution">
    <text evidence="3">The sequence shown here is derived from an EMBL/GenBank/DDBJ whole genome shotgun (WGS) entry which is preliminary data.</text>
</comment>
<dbReference type="Proteomes" id="UP001054857">
    <property type="component" value="Unassembled WGS sequence"/>
</dbReference>
<dbReference type="InterPro" id="IPR017853">
    <property type="entry name" value="GH"/>
</dbReference>
<protein>
    <submittedName>
        <fullName evidence="3">Uncharacterized protein</fullName>
    </submittedName>
</protein>
<dbReference type="PANTHER" id="PTHR13037:SF24">
    <property type="entry name" value="POLYCOMB PROTEIN PCL-RELATED"/>
    <property type="match status" value="1"/>
</dbReference>
<keyword evidence="1" id="KW-0945">Host-virus interaction</keyword>
<evidence type="ECO:0000256" key="1">
    <source>
        <dbReference type="ARBA" id="ARBA00022581"/>
    </source>
</evidence>
<accession>A0AAD3DWS1</accession>
<feature type="region of interest" description="Disordered" evidence="2">
    <location>
        <begin position="264"/>
        <end position="318"/>
    </location>
</feature>
<keyword evidence="4" id="KW-1185">Reference proteome</keyword>
<dbReference type="SUPFAM" id="SSF51445">
    <property type="entry name" value="(Trans)glycosidases"/>
    <property type="match status" value="1"/>
</dbReference>
<dbReference type="AlphaFoldDB" id="A0AAD3DWS1"/>